<dbReference type="GO" id="GO:0005829">
    <property type="term" value="C:cytosol"/>
    <property type="evidence" value="ECO:0007669"/>
    <property type="project" value="TreeGrafter"/>
</dbReference>
<keyword evidence="3" id="KW-0547">Nucleotide-binding</keyword>
<dbReference type="Pfam" id="PF00069">
    <property type="entry name" value="Pkinase"/>
    <property type="match status" value="1"/>
</dbReference>
<comment type="caution">
    <text evidence="7">The sequence shown here is derived from an EMBL/GenBank/DDBJ whole genome shotgun (WGS) entry which is preliminary data.</text>
</comment>
<gene>
    <name evidence="7" type="primary">ATG1</name>
    <name evidence="7" type="ORF">HK103_003539</name>
</gene>
<dbReference type="InterPro" id="IPR011009">
    <property type="entry name" value="Kinase-like_dom_sf"/>
</dbReference>
<dbReference type="GO" id="GO:0005776">
    <property type="term" value="C:autophagosome"/>
    <property type="evidence" value="ECO:0007669"/>
    <property type="project" value="TreeGrafter"/>
</dbReference>
<proteinExistence type="predicted"/>
<evidence type="ECO:0000313" key="7">
    <source>
        <dbReference type="EMBL" id="KAJ3250443.1"/>
    </source>
</evidence>
<keyword evidence="2" id="KW-0808">Transferase</keyword>
<dbReference type="EMBL" id="JADGKB010000260">
    <property type="protein sequence ID" value="KAJ3250443.1"/>
    <property type="molecule type" value="Genomic_DNA"/>
</dbReference>
<dbReference type="GO" id="GO:0034045">
    <property type="term" value="C:phagophore assembly site membrane"/>
    <property type="evidence" value="ECO:0007669"/>
    <property type="project" value="TreeGrafter"/>
</dbReference>
<evidence type="ECO:0000259" key="6">
    <source>
        <dbReference type="PROSITE" id="PS50011"/>
    </source>
</evidence>
<dbReference type="InterPro" id="IPR000719">
    <property type="entry name" value="Prot_kinase_dom"/>
</dbReference>
<evidence type="ECO:0000256" key="3">
    <source>
        <dbReference type="ARBA" id="ARBA00022741"/>
    </source>
</evidence>
<evidence type="ECO:0000256" key="1">
    <source>
        <dbReference type="ARBA" id="ARBA00012513"/>
    </source>
</evidence>
<feature type="domain" description="Protein kinase" evidence="6">
    <location>
        <begin position="1"/>
        <end position="191"/>
    </location>
</feature>
<dbReference type="Proteomes" id="UP001210925">
    <property type="component" value="Unassembled WGS sequence"/>
</dbReference>
<evidence type="ECO:0000256" key="5">
    <source>
        <dbReference type="ARBA" id="ARBA00022840"/>
    </source>
</evidence>
<name>A0AAD5UC17_9FUNG</name>
<accession>A0AAD5UC17</accession>
<dbReference type="AlphaFoldDB" id="A0AAD5UC17"/>
<dbReference type="EC" id="2.7.11.1" evidence="1"/>
<protein>
    <recommendedName>
        <fullName evidence="1">non-specific serine/threonine protein kinase</fullName>
        <ecNumber evidence="1">2.7.11.1</ecNumber>
    </recommendedName>
</protein>
<dbReference type="GO" id="GO:0042594">
    <property type="term" value="P:response to starvation"/>
    <property type="evidence" value="ECO:0007669"/>
    <property type="project" value="TreeGrafter"/>
</dbReference>
<evidence type="ECO:0000313" key="8">
    <source>
        <dbReference type="Proteomes" id="UP001210925"/>
    </source>
</evidence>
<dbReference type="InterPro" id="IPR045269">
    <property type="entry name" value="Atg1-like"/>
</dbReference>
<dbReference type="SMART" id="SM00220">
    <property type="entry name" value="S_TKc"/>
    <property type="match status" value="1"/>
</dbReference>
<keyword evidence="8" id="KW-1185">Reference proteome</keyword>
<dbReference type="GO" id="GO:0005524">
    <property type="term" value="F:ATP binding"/>
    <property type="evidence" value="ECO:0007669"/>
    <property type="project" value="UniProtKB-KW"/>
</dbReference>
<organism evidence="7 8">
    <name type="scientific">Boothiomyces macroporosus</name>
    <dbReference type="NCBI Taxonomy" id="261099"/>
    <lineage>
        <taxon>Eukaryota</taxon>
        <taxon>Fungi</taxon>
        <taxon>Fungi incertae sedis</taxon>
        <taxon>Chytridiomycota</taxon>
        <taxon>Chytridiomycota incertae sedis</taxon>
        <taxon>Chytridiomycetes</taxon>
        <taxon>Rhizophydiales</taxon>
        <taxon>Terramycetaceae</taxon>
        <taxon>Boothiomyces</taxon>
    </lineage>
</organism>
<evidence type="ECO:0000256" key="4">
    <source>
        <dbReference type="ARBA" id="ARBA00022777"/>
    </source>
</evidence>
<dbReference type="GO" id="GO:0000045">
    <property type="term" value="P:autophagosome assembly"/>
    <property type="evidence" value="ECO:0007669"/>
    <property type="project" value="TreeGrafter"/>
</dbReference>
<reference evidence="7" key="1">
    <citation type="submission" date="2020-05" db="EMBL/GenBank/DDBJ databases">
        <title>Phylogenomic resolution of chytrid fungi.</title>
        <authorList>
            <person name="Stajich J.E."/>
            <person name="Amses K."/>
            <person name="Simmons R."/>
            <person name="Seto K."/>
            <person name="Myers J."/>
            <person name="Bonds A."/>
            <person name="Quandt C.A."/>
            <person name="Barry K."/>
            <person name="Liu P."/>
            <person name="Grigoriev I."/>
            <person name="Longcore J.E."/>
            <person name="James T.Y."/>
        </authorList>
    </citation>
    <scope>NUCLEOTIDE SEQUENCE</scope>
    <source>
        <strain evidence="7">PLAUS21</strain>
    </source>
</reference>
<dbReference type="PROSITE" id="PS50011">
    <property type="entry name" value="PROTEIN_KINASE_DOM"/>
    <property type="match status" value="1"/>
</dbReference>
<dbReference type="GO" id="GO:0010506">
    <property type="term" value="P:regulation of autophagy"/>
    <property type="evidence" value="ECO:0007669"/>
    <property type="project" value="InterPro"/>
</dbReference>
<dbReference type="SUPFAM" id="SSF56112">
    <property type="entry name" value="Protein kinase-like (PK-like)"/>
    <property type="match status" value="1"/>
</dbReference>
<dbReference type="GO" id="GO:0061709">
    <property type="term" value="P:reticulophagy"/>
    <property type="evidence" value="ECO:0007669"/>
    <property type="project" value="TreeGrafter"/>
</dbReference>
<feature type="non-terminal residue" evidence="7">
    <location>
        <position position="218"/>
    </location>
</feature>
<keyword evidence="4 7" id="KW-0418">Kinase</keyword>
<dbReference type="Gene3D" id="1.10.510.10">
    <property type="entry name" value="Transferase(Phosphotransferase) domain 1"/>
    <property type="match status" value="1"/>
</dbReference>
<dbReference type="GO" id="GO:0004674">
    <property type="term" value="F:protein serine/threonine kinase activity"/>
    <property type="evidence" value="ECO:0007669"/>
    <property type="project" value="UniProtKB-EC"/>
</dbReference>
<evidence type="ECO:0000256" key="2">
    <source>
        <dbReference type="ARBA" id="ARBA00022679"/>
    </source>
</evidence>
<keyword evidence="5" id="KW-0067">ATP-binding</keyword>
<dbReference type="GO" id="GO:0000422">
    <property type="term" value="P:autophagy of mitochondrion"/>
    <property type="evidence" value="ECO:0007669"/>
    <property type="project" value="TreeGrafter"/>
</dbReference>
<dbReference type="GO" id="GO:0034727">
    <property type="term" value="P:piecemeal microautophagy of the nucleus"/>
    <property type="evidence" value="ECO:0007669"/>
    <property type="project" value="TreeGrafter"/>
</dbReference>
<sequence>MSITEQRISKLPILKLGDFGFARSLGAQSLASTLCGSPLYMAPEILRGEKYDAKSDLWSIGAILYEILIGKTPFRAQNHIELLRKIEKGDGWIRFPDESIDDHNSFQTREYHGVVQRPTLNQRKSLGVIHHAGTNAPIYAASLGSSPRIATMHKQSTIPIPEDLKTLIRKLLKRNPVERMTFEEFFMYPSVLEGRELDTRNSIDFNQPLFKSSSANGE</sequence>
<dbReference type="PANTHER" id="PTHR24348">
    <property type="entry name" value="SERINE/THREONINE-PROTEIN KINASE UNC-51-RELATED"/>
    <property type="match status" value="1"/>
</dbReference>
<dbReference type="PANTHER" id="PTHR24348:SF22">
    <property type="entry name" value="NON-SPECIFIC SERINE_THREONINE PROTEIN KINASE"/>
    <property type="match status" value="1"/>
</dbReference>